<name>A0AAD6HIC3_9EURO</name>
<evidence type="ECO:0000256" key="6">
    <source>
        <dbReference type="SAM" id="MobiDB-lite"/>
    </source>
</evidence>
<evidence type="ECO:0000313" key="8">
    <source>
        <dbReference type="EMBL" id="KAJ5719162.1"/>
    </source>
</evidence>
<dbReference type="SMART" id="SM00066">
    <property type="entry name" value="GAL4"/>
    <property type="match status" value="1"/>
</dbReference>
<comment type="caution">
    <text evidence="8">The sequence shown here is derived from an EMBL/GenBank/DDBJ whole genome shotgun (WGS) entry which is preliminary data.</text>
</comment>
<proteinExistence type="predicted"/>
<dbReference type="Pfam" id="PF11951">
    <property type="entry name" value="Fungal_trans_2"/>
    <property type="match status" value="1"/>
</dbReference>
<sequence length="469" mass="52921">MSTMGVKRACDQCHTVKEKCRRGTPTVPCERCARLGQSCRTIRSPGKAGRKPQGARKLSYNLPSTPISATSNMSTEPLRYSPPTSTLLYNAALSSNPAIFSDLDEWEQYFLDFMKDIIAPSPLDKFLVGPSFHDSHHTSFVQNLIQPVPELKNAAVACAAVLFGDLFSEYTNTTVDIGHKRAALAVSSLRSFRISDEKDLMTMLVLTVAMITFAMHVKDGQPYLIARYTLSLVETQYQNLIRFESPMMDLLMCLISTDTFECLLRSEVPAWRISTSERGNVVDRYLGLSYSLFPLFNDICKVANKLQHCKSDQRAEIADRLTEINTAVNSWHPSPPVDFLQRFTQAEVIIILAQAKILRLTGLLIIHRLKYPFGQHDDQAQVLSRAIIFEFDTVLQLTSRSVPCTALAYLTACFEISGEEERENTLIRSQNVVTFSKQALVKFKASLLSIWRARDQGIQFYWTEIAQYL</sequence>
<evidence type="ECO:0000313" key="9">
    <source>
        <dbReference type="Proteomes" id="UP001215712"/>
    </source>
</evidence>
<reference evidence="8" key="1">
    <citation type="journal article" date="2023" name="IMA Fungus">
        <title>Comparative genomic study of the Penicillium genus elucidates a diverse pangenome and 15 lateral gene transfer events.</title>
        <authorList>
            <person name="Petersen C."/>
            <person name="Sorensen T."/>
            <person name="Nielsen M.R."/>
            <person name="Sondergaard T.E."/>
            <person name="Sorensen J.L."/>
            <person name="Fitzpatrick D.A."/>
            <person name="Frisvad J.C."/>
            <person name="Nielsen K.L."/>
        </authorList>
    </citation>
    <scope>NUCLEOTIDE SEQUENCE</scope>
    <source>
        <strain evidence="8">IBT 17514</strain>
    </source>
</reference>
<evidence type="ECO:0000256" key="2">
    <source>
        <dbReference type="ARBA" id="ARBA00023015"/>
    </source>
</evidence>
<keyword evidence="5" id="KW-0539">Nucleus</keyword>
<dbReference type="PANTHER" id="PTHR37534">
    <property type="entry name" value="TRANSCRIPTIONAL ACTIVATOR PROTEIN UGA3"/>
    <property type="match status" value="1"/>
</dbReference>
<dbReference type="GO" id="GO:0003677">
    <property type="term" value="F:DNA binding"/>
    <property type="evidence" value="ECO:0007669"/>
    <property type="project" value="UniProtKB-KW"/>
</dbReference>
<evidence type="ECO:0000256" key="4">
    <source>
        <dbReference type="ARBA" id="ARBA00023163"/>
    </source>
</evidence>
<dbReference type="SUPFAM" id="SSF57701">
    <property type="entry name" value="Zn2/Cys6 DNA-binding domain"/>
    <property type="match status" value="1"/>
</dbReference>
<protein>
    <recommendedName>
        <fullName evidence="7">Zn(2)-C6 fungal-type domain-containing protein</fullName>
    </recommendedName>
</protein>
<evidence type="ECO:0000256" key="5">
    <source>
        <dbReference type="ARBA" id="ARBA00023242"/>
    </source>
</evidence>
<feature type="region of interest" description="Disordered" evidence="6">
    <location>
        <begin position="43"/>
        <end position="62"/>
    </location>
</feature>
<organism evidence="8 9">
    <name type="scientific">Penicillium malachiteum</name>
    <dbReference type="NCBI Taxonomy" id="1324776"/>
    <lineage>
        <taxon>Eukaryota</taxon>
        <taxon>Fungi</taxon>
        <taxon>Dikarya</taxon>
        <taxon>Ascomycota</taxon>
        <taxon>Pezizomycotina</taxon>
        <taxon>Eurotiomycetes</taxon>
        <taxon>Eurotiomycetidae</taxon>
        <taxon>Eurotiales</taxon>
        <taxon>Aspergillaceae</taxon>
        <taxon>Penicillium</taxon>
    </lineage>
</organism>
<gene>
    <name evidence="8" type="ORF">N7493_007617</name>
</gene>
<reference evidence="8" key="2">
    <citation type="submission" date="2023-01" db="EMBL/GenBank/DDBJ databases">
        <authorList>
            <person name="Petersen C."/>
        </authorList>
    </citation>
    <scope>NUCLEOTIDE SEQUENCE</scope>
    <source>
        <strain evidence="8">IBT 17514</strain>
    </source>
</reference>
<dbReference type="AlphaFoldDB" id="A0AAD6HIC3"/>
<evidence type="ECO:0000259" key="7">
    <source>
        <dbReference type="PROSITE" id="PS50048"/>
    </source>
</evidence>
<keyword evidence="4" id="KW-0804">Transcription</keyword>
<dbReference type="InterPro" id="IPR036864">
    <property type="entry name" value="Zn2-C6_fun-type_DNA-bd_sf"/>
</dbReference>
<keyword evidence="3" id="KW-0238">DNA-binding</keyword>
<dbReference type="PROSITE" id="PS50048">
    <property type="entry name" value="ZN2_CY6_FUNGAL_2"/>
    <property type="match status" value="1"/>
</dbReference>
<dbReference type="InterPro" id="IPR001138">
    <property type="entry name" value="Zn2Cys6_DnaBD"/>
</dbReference>
<accession>A0AAD6HIC3</accession>
<evidence type="ECO:0000256" key="1">
    <source>
        <dbReference type="ARBA" id="ARBA00004123"/>
    </source>
</evidence>
<dbReference type="Pfam" id="PF00172">
    <property type="entry name" value="Zn_clus"/>
    <property type="match status" value="1"/>
</dbReference>
<dbReference type="Proteomes" id="UP001215712">
    <property type="component" value="Unassembled WGS sequence"/>
</dbReference>
<dbReference type="GO" id="GO:0005634">
    <property type="term" value="C:nucleus"/>
    <property type="evidence" value="ECO:0007669"/>
    <property type="project" value="UniProtKB-SubCell"/>
</dbReference>
<keyword evidence="2" id="KW-0805">Transcription regulation</keyword>
<dbReference type="Gene3D" id="4.10.240.10">
    <property type="entry name" value="Zn(2)-C6 fungal-type DNA-binding domain"/>
    <property type="match status" value="1"/>
</dbReference>
<keyword evidence="9" id="KW-1185">Reference proteome</keyword>
<dbReference type="CDD" id="cd00067">
    <property type="entry name" value="GAL4"/>
    <property type="match status" value="1"/>
</dbReference>
<dbReference type="GO" id="GO:0000981">
    <property type="term" value="F:DNA-binding transcription factor activity, RNA polymerase II-specific"/>
    <property type="evidence" value="ECO:0007669"/>
    <property type="project" value="InterPro"/>
</dbReference>
<dbReference type="GO" id="GO:0008270">
    <property type="term" value="F:zinc ion binding"/>
    <property type="evidence" value="ECO:0007669"/>
    <property type="project" value="InterPro"/>
</dbReference>
<feature type="domain" description="Zn(2)-C6 fungal-type" evidence="7">
    <location>
        <begin position="9"/>
        <end position="41"/>
    </location>
</feature>
<dbReference type="PROSITE" id="PS00463">
    <property type="entry name" value="ZN2_CY6_FUNGAL_1"/>
    <property type="match status" value="1"/>
</dbReference>
<dbReference type="EMBL" id="JAQJAN010000011">
    <property type="protein sequence ID" value="KAJ5719162.1"/>
    <property type="molecule type" value="Genomic_DNA"/>
</dbReference>
<evidence type="ECO:0000256" key="3">
    <source>
        <dbReference type="ARBA" id="ARBA00023125"/>
    </source>
</evidence>
<dbReference type="PANTHER" id="PTHR37534:SF46">
    <property type="entry name" value="ZN(II)2CYS6 TRANSCRIPTION FACTOR (EUROFUNG)"/>
    <property type="match status" value="1"/>
</dbReference>
<dbReference type="InterPro" id="IPR021858">
    <property type="entry name" value="Fun_TF"/>
</dbReference>
<comment type="subcellular location">
    <subcellularLocation>
        <location evidence="1">Nucleus</location>
    </subcellularLocation>
</comment>